<keyword evidence="1" id="KW-1003">Cell membrane</keyword>
<evidence type="ECO:0000256" key="1">
    <source>
        <dbReference type="ARBA" id="ARBA00022475"/>
    </source>
</evidence>
<feature type="transmembrane region" description="Helical" evidence="11">
    <location>
        <begin position="82"/>
        <end position="102"/>
    </location>
</feature>
<evidence type="ECO:0000313" key="13">
    <source>
        <dbReference type="EMBL" id="MBO2458710.1"/>
    </source>
</evidence>
<evidence type="ECO:0000256" key="9">
    <source>
        <dbReference type="ARBA" id="ARBA00023136"/>
    </source>
</evidence>
<dbReference type="Proteomes" id="UP000680206">
    <property type="component" value="Unassembled WGS sequence"/>
</dbReference>
<dbReference type="PANTHER" id="PTHR43221:SF2">
    <property type="entry name" value="PROTEASE HTPX HOMOLOG"/>
    <property type="match status" value="1"/>
</dbReference>
<dbReference type="Gene3D" id="3.30.2010.10">
    <property type="entry name" value="Metalloproteases ('zincins'), catalytic domain"/>
    <property type="match status" value="1"/>
</dbReference>
<keyword evidence="5 10" id="KW-0378">Hydrolase</keyword>
<dbReference type="Pfam" id="PF01435">
    <property type="entry name" value="Peptidase_M48"/>
    <property type="match status" value="1"/>
</dbReference>
<dbReference type="InterPro" id="IPR050083">
    <property type="entry name" value="HtpX_protease"/>
</dbReference>
<evidence type="ECO:0000256" key="6">
    <source>
        <dbReference type="ARBA" id="ARBA00022833"/>
    </source>
</evidence>
<evidence type="ECO:0000256" key="4">
    <source>
        <dbReference type="ARBA" id="ARBA00022723"/>
    </source>
</evidence>
<evidence type="ECO:0000256" key="3">
    <source>
        <dbReference type="ARBA" id="ARBA00022692"/>
    </source>
</evidence>
<evidence type="ECO:0000256" key="11">
    <source>
        <dbReference type="SAM" id="Phobius"/>
    </source>
</evidence>
<feature type="transmembrane region" description="Helical" evidence="11">
    <location>
        <begin position="108"/>
        <end position="128"/>
    </location>
</feature>
<keyword evidence="2 10" id="KW-0645">Protease</keyword>
<evidence type="ECO:0000313" key="14">
    <source>
        <dbReference type="Proteomes" id="UP000680206"/>
    </source>
</evidence>
<evidence type="ECO:0000256" key="5">
    <source>
        <dbReference type="ARBA" id="ARBA00022801"/>
    </source>
</evidence>
<gene>
    <name evidence="13" type="ORF">J4709_14120</name>
</gene>
<dbReference type="EMBL" id="JAGEPF010000008">
    <property type="protein sequence ID" value="MBO2458710.1"/>
    <property type="molecule type" value="Genomic_DNA"/>
</dbReference>
<keyword evidence="8 10" id="KW-0482">Metalloprotease</keyword>
<evidence type="ECO:0000256" key="2">
    <source>
        <dbReference type="ARBA" id="ARBA00022670"/>
    </source>
</evidence>
<dbReference type="InterPro" id="IPR001915">
    <property type="entry name" value="Peptidase_M48"/>
</dbReference>
<accession>A0ABS3RRL2</accession>
<evidence type="ECO:0000259" key="12">
    <source>
        <dbReference type="Pfam" id="PF01435"/>
    </source>
</evidence>
<comment type="cofactor">
    <cofactor evidence="10">
        <name>Zn(2+)</name>
        <dbReference type="ChEBI" id="CHEBI:29105"/>
    </cofactor>
    <text evidence="10">Binds 1 zinc ion per subunit.</text>
</comment>
<reference evidence="13 14" key="1">
    <citation type="submission" date="2021-03" db="EMBL/GenBank/DDBJ databases">
        <title>Actinomadura violae sp. nov., isolated from lichen in Thailand.</title>
        <authorList>
            <person name="Kanchanasin P."/>
            <person name="Saeng-In P."/>
            <person name="Phongsopitanun W."/>
            <person name="Yuki M."/>
            <person name="Kudo T."/>
            <person name="Ohkuma M."/>
            <person name="Tanasupawat S."/>
        </authorList>
    </citation>
    <scope>NUCLEOTIDE SEQUENCE [LARGE SCALE GENOMIC DNA]</scope>
    <source>
        <strain evidence="13 14">LCR2-06</strain>
    </source>
</reference>
<evidence type="ECO:0000256" key="10">
    <source>
        <dbReference type="RuleBase" id="RU003983"/>
    </source>
</evidence>
<evidence type="ECO:0000256" key="7">
    <source>
        <dbReference type="ARBA" id="ARBA00022989"/>
    </source>
</evidence>
<name>A0ABS3RRL2_9ACTN</name>
<keyword evidence="14" id="KW-1185">Reference proteome</keyword>
<comment type="similarity">
    <text evidence="10">Belongs to the peptidase M48 family.</text>
</comment>
<keyword evidence="3 11" id="KW-0812">Transmembrane</keyword>
<dbReference type="PANTHER" id="PTHR43221">
    <property type="entry name" value="PROTEASE HTPX"/>
    <property type="match status" value="1"/>
</dbReference>
<dbReference type="CDD" id="cd07328">
    <property type="entry name" value="M48_Ste24p_like"/>
    <property type="match status" value="1"/>
</dbReference>
<comment type="caution">
    <text evidence="13">The sequence shown here is derived from an EMBL/GenBank/DDBJ whole genome shotgun (WGS) entry which is preliminary data.</text>
</comment>
<evidence type="ECO:0000256" key="8">
    <source>
        <dbReference type="ARBA" id="ARBA00023049"/>
    </source>
</evidence>
<organism evidence="13 14">
    <name type="scientific">Actinomadura violacea</name>
    <dbReference type="NCBI Taxonomy" id="2819934"/>
    <lineage>
        <taxon>Bacteria</taxon>
        <taxon>Bacillati</taxon>
        <taxon>Actinomycetota</taxon>
        <taxon>Actinomycetes</taxon>
        <taxon>Streptosporangiales</taxon>
        <taxon>Thermomonosporaceae</taxon>
        <taxon>Actinomadura</taxon>
    </lineage>
</organism>
<proteinExistence type="inferred from homology"/>
<sequence>MTGVITPDQCPDCADPLTPVAGFPAWCAACGWGVITAPATPVPRPGLLRARLDQRSARMVESLYEEVAGSPAHRPGWDAARVASYGVALCVHALAVALAATAVCLIVLIPNIVTVVLAIVAALIAWAIRPRFGSLRKTPDVRRRDDAPALFGLLDRVASELGARSIDAVVPSEAYNAGYAALGLRRRRVLVLGLPLWEAMPPGQKVALLGHELAHGVNGDARHGVIVGTSLSTLGRLHGLLRPGPRDHRQNYFIDLAVRTIQRAASGLVAAVFVLQRALTLRAGQRAEYLADDLAARIASPAATADMLGTLLVAEDTHATTVQQHMLNDRKTDYWDAYRDALAAVPESERERRRRTAAHRALRVDESHPPTHLRMAVLRGRPAAEPAVAMEPGEEERIRAELAADYGTIARRLRDDARERLYRH</sequence>
<keyword evidence="9 11" id="KW-0472">Membrane</keyword>
<dbReference type="RefSeq" id="WP_208240924.1">
    <property type="nucleotide sequence ID" value="NZ_JAGEPF010000008.1"/>
</dbReference>
<feature type="domain" description="Peptidase M48" evidence="12">
    <location>
        <begin position="166"/>
        <end position="381"/>
    </location>
</feature>
<keyword evidence="6 10" id="KW-0862">Zinc</keyword>
<keyword evidence="7 11" id="KW-1133">Transmembrane helix</keyword>
<keyword evidence="4" id="KW-0479">Metal-binding</keyword>
<protein>
    <submittedName>
        <fullName evidence="13">M48 family metallopeptidase</fullName>
    </submittedName>
</protein>